<feature type="domain" description="RGS" evidence="3">
    <location>
        <begin position="1"/>
        <end position="70"/>
    </location>
</feature>
<gene>
    <name evidence="4" type="ORF">AMK59_3968</name>
</gene>
<feature type="region of interest" description="Disordered" evidence="2">
    <location>
        <begin position="284"/>
        <end position="315"/>
    </location>
</feature>
<dbReference type="Pfam" id="PF00615">
    <property type="entry name" value="RGS"/>
    <property type="match status" value="1"/>
</dbReference>
<dbReference type="Proteomes" id="UP000051574">
    <property type="component" value="Unassembled WGS sequence"/>
</dbReference>
<reference evidence="4 5" key="1">
    <citation type="submission" date="2015-09" db="EMBL/GenBank/DDBJ databases">
        <title>Draft genome of the scarab beetle Oryctes borbonicus.</title>
        <authorList>
            <person name="Meyer J.M."/>
            <person name="Markov G.V."/>
            <person name="Baskaran P."/>
            <person name="Herrmann M."/>
            <person name="Sommer R.J."/>
            <person name="Roedelsperger C."/>
        </authorList>
    </citation>
    <scope>NUCLEOTIDE SEQUENCE [LARGE SCALE GENOMIC DNA]</scope>
    <source>
        <strain evidence="4">OB123</strain>
        <tissue evidence="4">Whole animal</tissue>
    </source>
</reference>
<dbReference type="InterPro" id="IPR044926">
    <property type="entry name" value="RGS_subdomain_2"/>
</dbReference>
<dbReference type="GO" id="GO:0008277">
    <property type="term" value="P:regulation of G protein-coupled receptor signaling pathway"/>
    <property type="evidence" value="ECO:0007669"/>
    <property type="project" value="InterPro"/>
</dbReference>
<dbReference type="GO" id="GO:0009968">
    <property type="term" value="P:negative regulation of signal transduction"/>
    <property type="evidence" value="ECO:0007669"/>
    <property type="project" value="UniProtKB-KW"/>
</dbReference>
<dbReference type="PRINTS" id="PR01301">
    <property type="entry name" value="RGSPROTEIN"/>
</dbReference>
<keyword evidence="5" id="KW-1185">Reference proteome</keyword>
<feature type="compositionally biased region" description="Low complexity" evidence="2">
    <location>
        <begin position="288"/>
        <end position="303"/>
    </location>
</feature>
<dbReference type="EMBL" id="LJIG01009179">
    <property type="protein sequence ID" value="KRT83597.1"/>
    <property type="molecule type" value="Genomic_DNA"/>
</dbReference>
<dbReference type="GO" id="GO:0005096">
    <property type="term" value="F:GTPase activator activity"/>
    <property type="evidence" value="ECO:0007669"/>
    <property type="project" value="TreeGrafter"/>
</dbReference>
<evidence type="ECO:0000256" key="2">
    <source>
        <dbReference type="SAM" id="MobiDB-lite"/>
    </source>
</evidence>
<proteinExistence type="predicted"/>
<dbReference type="PANTHER" id="PTHR45746:SF5">
    <property type="entry name" value="REGULATOR OF G-PROTEIN SIGNALING 7"/>
    <property type="match status" value="1"/>
</dbReference>
<sequence>MEKWFYREFLAPGAPCEINIDGKTMEKVHLEMKNPSRFTFDAAQEHVYTLLLKKDCYPRFIRSEHYKNLLAAGIQPSQKKRFFTFGQAKKKSTQAAPNTSGLQQHMAQGSGVSCGALSKRRGSDRSLSGSAHELAISGVRETRVAHSHSQSNLSDIPYRAEITESQNPESEAEVSGCRRKFYMDAVAGASTSEDICPWELGPEPRSRKNSMQMDSGSSSSDVSVAVTDVSDRFKRQCGLVQQYTLDGDKIRPGRSGRKLSTASCIIDARRASVSAPLALLKDGEKKTTTPTTPATAITTAATTGQSNEGEEANDDNLASSSLTLVPCACEMDKLDEPSTSTGHKTLKRNHTLVKTCSVTGSNAPIISLSSVVGDQEIQEVLVRGNIVDEEEYGEDDDVQEGNKPVQELPSSTIVDDDDDEEIIELAEGNEPRNDDSATYEPHINEPCCSKQIVTKPKQLQLAPLAVPDCESPVSECAPDEVTGQAEQLIEAKTNDVCPWEDEDSCKVDTPFVKTYATLGYL</sequence>
<dbReference type="InterPro" id="IPR016137">
    <property type="entry name" value="RGS"/>
</dbReference>
<feature type="region of interest" description="Disordered" evidence="2">
    <location>
        <begin position="89"/>
        <end position="130"/>
    </location>
</feature>
<dbReference type="InterPro" id="IPR047016">
    <property type="entry name" value="RGS6/7/9/11"/>
</dbReference>
<name>A0A0T6B8Z8_9SCAR</name>
<evidence type="ECO:0000256" key="1">
    <source>
        <dbReference type="ARBA" id="ARBA00022700"/>
    </source>
</evidence>
<dbReference type="SUPFAM" id="SSF48097">
    <property type="entry name" value="Regulator of G-protein signaling, RGS"/>
    <property type="match status" value="1"/>
</dbReference>
<dbReference type="GO" id="GO:0043005">
    <property type="term" value="C:neuron projection"/>
    <property type="evidence" value="ECO:0007669"/>
    <property type="project" value="TreeGrafter"/>
</dbReference>
<protein>
    <recommendedName>
        <fullName evidence="3">RGS domain-containing protein</fullName>
    </recommendedName>
</protein>
<keyword evidence="1" id="KW-0734">Signal transduction inhibitor</keyword>
<accession>A0A0T6B8Z8</accession>
<dbReference type="PANTHER" id="PTHR45746">
    <property type="entry name" value="LP21163P"/>
    <property type="match status" value="1"/>
</dbReference>
<feature type="region of interest" description="Disordered" evidence="2">
    <location>
        <begin position="194"/>
        <end position="221"/>
    </location>
</feature>
<dbReference type="Gene3D" id="1.10.167.10">
    <property type="entry name" value="Regulator of G-protein Signalling 4, domain 2"/>
    <property type="match status" value="1"/>
</dbReference>
<comment type="caution">
    <text evidence="4">The sequence shown here is derived from an EMBL/GenBank/DDBJ whole genome shotgun (WGS) entry which is preliminary data.</text>
</comment>
<dbReference type="OrthoDB" id="196547at2759"/>
<dbReference type="AlphaFoldDB" id="A0A0T6B8Z8"/>
<evidence type="ECO:0000313" key="4">
    <source>
        <dbReference type="EMBL" id="KRT83597.1"/>
    </source>
</evidence>
<dbReference type="InterPro" id="IPR036305">
    <property type="entry name" value="RGS_sf"/>
</dbReference>
<evidence type="ECO:0000313" key="5">
    <source>
        <dbReference type="Proteomes" id="UP000051574"/>
    </source>
</evidence>
<feature type="compositionally biased region" description="Polar residues" evidence="2">
    <location>
        <begin position="93"/>
        <end position="111"/>
    </location>
</feature>
<feature type="region of interest" description="Disordered" evidence="2">
    <location>
        <begin position="391"/>
        <end position="410"/>
    </location>
</feature>
<dbReference type="GO" id="GO:0005737">
    <property type="term" value="C:cytoplasm"/>
    <property type="evidence" value="ECO:0007669"/>
    <property type="project" value="TreeGrafter"/>
</dbReference>
<organism evidence="4 5">
    <name type="scientific">Oryctes borbonicus</name>
    <dbReference type="NCBI Taxonomy" id="1629725"/>
    <lineage>
        <taxon>Eukaryota</taxon>
        <taxon>Metazoa</taxon>
        <taxon>Ecdysozoa</taxon>
        <taxon>Arthropoda</taxon>
        <taxon>Hexapoda</taxon>
        <taxon>Insecta</taxon>
        <taxon>Pterygota</taxon>
        <taxon>Neoptera</taxon>
        <taxon>Endopterygota</taxon>
        <taxon>Coleoptera</taxon>
        <taxon>Polyphaga</taxon>
        <taxon>Scarabaeiformia</taxon>
        <taxon>Scarabaeidae</taxon>
        <taxon>Dynastinae</taxon>
        <taxon>Oryctes</taxon>
    </lineage>
</organism>
<dbReference type="GO" id="GO:0005886">
    <property type="term" value="C:plasma membrane"/>
    <property type="evidence" value="ECO:0007669"/>
    <property type="project" value="TreeGrafter"/>
</dbReference>
<dbReference type="PROSITE" id="PS50132">
    <property type="entry name" value="RGS"/>
    <property type="match status" value="1"/>
</dbReference>
<evidence type="ECO:0000259" key="3">
    <source>
        <dbReference type="PROSITE" id="PS50132"/>
    </source>
</evidence>